<evidence type="ECO:0000256" key="1">
    <source>
        <dbReference type="SAM" id="MobiDB-lite"/>
    </source>
</evidence>
<proteinExistence type="predicted"/>
<organism evidence="3 4">
    <name type="scientific">Pristionchus fissidentatus</name>
    <dbReference type="NCBI Taxonomy" id="1538716"/>
    <lineage>
        <taxon>Eukaryota</taxon>
        <taxon>Metazoa</taxon>
        <taxon>Ecdysozoa</taxon>
        <taxon>Nematoda</taxon>
        <taxon>Chromadorea</taxon>
        <taxon>Rhabditida</taxon>
        <taxon>Rhabditina</taxon>
        <taxon>Diplogasteromorpha</taxon>
        <taxon>Diplogasteroidea</taxon>
        <taxon>Neodiplogasteridae</taxon>
        <taxon>Pristionchus</taxon>
    </lineage>
</organism>
<feature type="transmembrane region" description="Helical" evidence="2">
    <location>
        <begin position="20"/>
        <end position="38"/>
    </location>
</feature>
<feature type="compositionally biased region" description="Polar residues" evidence="1">
    <location>
        <begin position="122"/>
        <end position="131"/>
    </location>
</feature>
<evidence type="ECO:0000313" key="3">
    <source>
        <dbReference type="EMBL" id="GMT19051.1"/>
    </source>
</evidence>
<feature type="compositionally biased region" description="Basic residues" evidence="1">
    <location>
        <begin position="100"/>
        <end position="110"/>
    </location>
</feature>
<reference evidence="3" key="1">
    <citation type="submission" date="2023-10" db="EMBL/GenBank/DDBJ databases">
        <title>Genome assembly of Pristionchus species.</title>
        <authorList>
            <person name="Yoshida K."/>
            <person name="Sommer R.J."/>
        </authorList>
    </citation>
    <scope>NUCLEOTIDE SEQUENCE</scope>
    <source>
        <strain evidence="3">RS5133</strain>
    </source>
</reference>
<name>A0AAV5VHD1_9BILA</name>
<feature type="region of interest" description="Disordered" evidence="1">
    <location>
        <begin position="68"/>
        <end position="131"/>
    </location>
</feature>
<comment type="caution">
    <text evidence="3">The sequence shown here is derived from an EMBL/GenBank/DDBJ whole genome shotgun (WGS) entry which is preliminary data.</text>
</comment>
<protein>
    <submittedName>
        <fullName evidence="3">Uncharacterized protein</fullName>
    </submittedName>
</protein>
<keyword evidence="4" id="KW-1185">Reference proteome</keyword>
<evidence type="ECO:0000313" key="4">
    <source>
        <dbReference type="Proteomes" id="UP001432322"/>
    </source>
</evidence>
<feature type="compositionally biased region" description="Low complexity" evidence="1">
    <location>
        <begin position="68"/>
        <end position="80"/>
    </location>
</feature>
<accession>A0AAV5VHD1</accession>
<feature type="non-terminal residue" evidence="3">
    <location>
        <position position="1"/>
    </location>
</feature>
<keyword evidence="2" id="KW-1133">Transmembrane helix</keyword>
<gene>
    <name evidence="3" type="ORF">PFISCL1PPCAC_10348</name>
</gene>
<keyword evidence="2" id="KW-0812">Transmembrane</keyword>
<sequence length="131" mass="14367">TAAPSTGLVPSSSLVSVPPAFPAIGSATMVVTMTKAGSMRRGREKEMIEAQRIAERLKSEKHISLRINKQQSKKSSLNLKQCREMSNKRNSPTGVLKGAKNSRKTTRRARSPSFKEIGADANSRQFSSHRQ</sequence>
<dbReference type="AlphaFoldDB" id="A0AAV5VHD1"/>
<dbReference type="EMBL" id="BTSY01000003">
    <property type="protein sequence ID" value="GMT19051.1"/>
    <property type="molecule type" value="Genomic_DNA"/>
</dbReference>
<evidence type="ECO:0000256" key="2">
    <source>
        <dbReference type="SAM" id="Phobius"/>
    </source>
</evidence>
<dbReference type="Proteomes" id="UP001432322">
    <property type="component" value="Unassembled WGS sequence"/>
</dbReference>
<keyword evidence="2" id="KW-0472">Membrane</keyword>